<dbReference type="EMBL" id="GL349436">
    <property type="protein sequence ID" value="KNC52236.1"/>
    <property type="molecule type" value="Genomic_DNA"/>
</dbReference>
<protein>
    <submittedName>
        <fullName evidence="2">Uncharacterized protein</fullName>
    </submittedName>
</protein>
<dbReference type="Proteomes" id="UP000054408">
    <property type="component" value="Unassembled WGS sequence"/>
</dbReference>
<gene>
    <name evidence="2" type="ORF">AMSG_01065</name>
</gene>
<dbReference type="GeneID" id="25560835"/>
<accession>A0A0L0DJH3</accession>
<dbReference type="RefSeq" id="XP_013762238.1">
    <property type="nucleotide sequence ID" value="XM_013906784.1"/>
</dbReference>
<proteinExistence type="predicted"/>
<evidence type="ECO:0000313" key="3">
    <source>
        <dbReference type="Proteomes" id="UP000054408"/>
    </source>
</evidence>
<organism evidence="2 3">
    <name type="scientific">Thecamonas trahens ATCC 50062</name>
    <dbReference type="NCBI Taxonomy" id="461836"/>
    <lineage>
        <taxon>Eukaryota</taxon>
        <taxon>Apusozoa</taxon>
        <taxon>Apusomonadida</taxon>
        <taxon>Apusomonadidae</taxon>
        <taxon>Thecamonas</taxon>
    </lineage>
</organism>
<name>A0A0L0DJH3_THETB</name>
<evidence type="ECO:0000256" key="1">
    <source>
        <dbReference type="SAM" id="SignalP"/>
    </source>
</evidence>
<evidence type="ECO:0000313" key="2">
    <source>
        <dbReference type="EMBL" id="KNC52236.1"/>
    </source>
</evidence>
<feature type="chain" id="PRO_5005537567" evidence="1">
    <location>
        <begin position="27"/>
        <end position="267"/>
    </location>
</feature>
<reference evidence="2 3" key="1">
    <citation type="submission" date="2010-05" db="EMBL/GenBank/DDBJ databases">
        <title>The Genome Sequence of Thecamonas trahens ATCC 50062.</title>
        <authorList>
            <consortium name="The Broad Institute Genome Sequencing Platform"/>
            <person name="Russ C."/>
            <person name="Cuomo C."/>
            <person name="Shea T."/>
            <person name="Young S.K."/>
            <person name="Zeng Q."/>
            <person name="Koehrsen M."/>
            <person name="Haas B."/>
            <person name="Borodovsky M."/>
            <person name="Guigo R."/>
            <person name="Alvarado L."/>
            <person name="Berlin A."/>
            <person name="Bochicchio J."/>
            <person name="Borenstein D."/>
            <person name="Chapman S."/>
            <person name="Chen Z."/>
            <person name="Freedman E."/>
            <person name="Gellesch M."/>
            <person name="Goldberg J."/>
            <person name="Griggs A."/>
            <person name="Gujja S."/>
            <person name="Heilman E."/>
            <person name="Heiman D."/>
            <person name="Hepburn T."/>
            <person name="Howarth C."/>
            <person name="Jen D."/>
            <person name="Larson L."/>
            <person name="Mehta T."/>
            <person name="Park D."/>
            <person name="Pearson M."/>
            <person name="Roberts A."/>
            <person name="Saif S."/>
            <person name="Shenoy N."/>
            <person name="Sisk P."/>
            <person name="Stolte C."/>
            <person name="Sykes S."/>
            <person name="Thomson T."/>
            <person name="Walk T."/>
            <person name="White J."/>
            <person name="Yandava C."/>
            <person name="Burger G."/>
            <person name="Gray M.W."/>
            <person name="Holland P.W.H."/>
            <person name="King N."/>
            <person name="Lang F.B.F."/>
            <person name="Roger A.J."/>
            <person name="Ruiz-Trillo I."/>
            <person name="Lander E."/>
            <person name="Nusbaum C."/>
        </authorList>
    </citation>
    <scope>NUCLEOTIDE SEQUENCE [LARGE SCALE GENOMIC DNA]</scope>
    <source>
        <strain evidence="2 3">ATCC 50062</strain>
    </source>
</reference>
<keyword evidence="1" id="KW-0732">Signal</keyword>
<sequence>MGRTREWLVVALVALVVVALAWPAAGKKGEGAAAKVSEDDDDFMDIEDFSWQIADDAEEVCLQYCKEKRKRPFLCNVFSQLVGMVADHTLGSVNRFLNFRKEAILKKYYDPIFKLELTTKLRESAAYTVDNDVRNATEIREHFNQRFFQWFVMSSLSDKGAAGLSGSELSSLGGGGAGAGLGGLGGALAGMGGAGAGSHPPGSPEAEAIAAFQRSQAGGAGGFDMSQFDKPKTPEEQAAIDAFHRSVAEGKIDLSAPAAAADDHDEL</sequence>
<dbReference type="AlphaFoldDB" id="A0A0L0DJH3"/>
<keyword evidence="3" id="KW-1185">Reference proteome</keyword>
<feature type="signal peptide" evidence="1">
    <location>
        <begin position="1"/>
        <end position="26"/>
    </location>
</feature>